<keyword evidence="17" id="KW-1185">Reference proteome</keyword>
<dbReference type="PANTHER" id="PTHR31517:SF84">
    <property type="entry name" value="PEROXIDASE"/>
    <property type="match status" value="1"/>
</dbReference>
<feature type="binding site" evidence="10">
    <location>
        <position position="109"/>
    </location>
    <ligand>
        <name>Ca(2+)</name>
        <dbReference type="ChEBI" id="CHEBI:29108"/>
        <label>1</label>
    </ligand>
</feature>
<feature type="domain" description="Plant heme peroxidase family profile" evidence="15">
    <location>
        <begin position="60"/>
        <end position="268"/>
    </location>
</feature>
<gene>
    <name evidence="16" type="ORF">CFP56_008656</name>
</gene>
<dbReference type="InterPro" id="IPR002016">
    <property type="entry name" value="Haem_peroxidase"/>
</dbReference>
<keyword evidence="7 13" id="KW-0560">Oxidoreductase</keyword>
<feature type="binding site" evidence="10">
    <location>
        <position position="123"/>
    </location>
    <ligand>
        <name>Ca(2+)</name>
        <dbReference type="ChEBI" id="CHEBI:29108"/>
        <label>1</label>
    </ligand>
</feature>
<comment type="cofactor">
    <cofactor evidence="13">
        <name>heme b</name>
        <dbReference type="ChEBI" id="CHEBI:60344"/>
    </cofactor>
    <text evidence="13">Binds 1 heme b (iron(II)-protoporphyrin IX) group per subunit.</text>
</comment>
<accession>A0AAW0M8I4</accession>
<evidence type="ECO:0000256" key="4">
    <source>
        <dbReference type="ARBA" id="ARBA00022559"/>
    </source>
</evidence>
<evidence type="ECO:0000256" key="14">
    <source>
        <dbReference type="SAM" id="Phobius"/>
    </source>
</evidence>
<feature type="non-terminal residue" evidence="16">
    <location>
        <position position="361"/>
    </location>
</feature>
<proteinExistence type="inferred from homology"/>
<keyword evidence="4 13" id="KW-0575">Peroxidase</keyword>
<keyword evidence="14" id="KW-1133">Transmembrane helix</keyword>
<dbReference type="Pfam" id="PF00141">
    <property type="entry name" value="peroxidase"/>
    <property type="match status" value="2"/>
</dbReference>
<evidence type="ECO:0000313" key="17">
    <source>
        <dbReference type="Proteomes" id="UP000237347"/>
    </source>
</evidence>
<dbReference type="Proteomes" id="UP000237347">
    <property type="component" value="Unassembled WGS sequence"/>
</dbReference>
<comment type="similarity">
    <text evidence="13">Belongs to the peroxidase family. Classical plant (class III) peroxidase subfamily.</text>
</comment>
<evidence type="ECO:0000256" key="9">
    <source>
        <dbReference type="PIRSR" id="PIRSR600823-1"/>
    </source>
</evidence>
<dbReference type="Gene3D" id="1.10.420.10">
    <property type="entry name" value="Peroxidase, domain 2"/>
    <property type="match status" value="1"/>
</dbReference>
<feature type="binding site" evidence="10">
    <location>
        <position position="111"/>
    </location>
    <ligand>
        <name>Ca(2+)</name>
        <dbReference type="ChEBI" id="CHEBI:29108"/>
        <label>1</label>
    </ligand>
</feature>
<keyword evidence="13" id="KW-0964">Secreted</keyword>
<dbReference type="InterPro" id="IPR000823">
    <property type="entry name" value="Peroxidase_pln"/>
</dbReference>
<evidence type="ECO:0000256" key="7">
    <source>
        <dbReference type="ARBA" id="ARBA00023002"/>
    </source>
</evidence>
<keyword evidence="10 13" id="KW-0106">Calcium</keyword>
<evidence type="ECO:0000259" key="15">
    <source>
        <dbReference type="PROSITE" id="PS50873"/>
    </source>
</evidence>
<dbReference type="PANTHER" id="PTHR31517">
    <property type="match status" value="1"/>
</dbReference>
<keyword evidence="14" id="KW-0812">Transmembrane</keyword>
<feature type="binding site" evidence="10">
    <location>
        <position position="105"/>
    </location>
    <ligand>
        <name>Ca(2+)</name>
        <dbReference type="ChEBI" id="CHEBI:29108"/>
        <label>1</label>
    </ligand>
</feature>
<feature type="active site" description="Proton acceptor" evidence="9">
    <location>
        <position position="101"/>
    </location>
</feature>
<dbReference type="InterPro" id="IPR019794">
    <property type="entry name" value="Peroxidases_AS"/>
</dbReference>
<name>A0AAW0M8I4_QUESU</name>
<comment type="subcellular location">
    <subcellularLocation>
        <location evidence="13">Secreted</location>
    </subcellularLocation>
</comment>
<evidence type="ECO:0000313" key="16">
    <source>
        <dbReference type="EMBL" id="KAK7859069.1"/>
    </source>
</evidence>
<dbReference type="EMBL" id="PKMF04000015">
    <property type="protein sequence ID" value="KAK7859069.1"/>
    <property type="molecule type" value="Genomic_DNA"/>
</dbReference>
<feature type="transmembrane region" description="Helical" evidence="14">
    <location>
        <begin position="40"/>
        <end position="61"/>
    </location>
</feature>
<feature type="binding site" evidence="10">
    <location>
        <position position="107"/>
    </location>
    <ligand>
        <name>Ca(2+)</name>
        <dbReference type="ChEBI" id="CHEBI:29108"/>
        <label>1</label>
    </ligand>
</feature>
<comment type="catalytic activity">
    <reaction evidence="1 13">
        <text>2 a phenolic donor + H2O2 = 2 a phenolic radical donor + 2 H2O</text>
        <dbReference type="Rhea" id="RHEA:56136"/>
        <dbReference type="ChEBI" id="CHEBI:15377"/>
        <dbReference type="ChEBI" id="CHEBI:16240"/>
        <dbReference type="ChEBI" id="CHEBI:139520"/>
        <dbReference type="ChEBI" id="CHEBI:139521"/>
        <dbReference type="EC" id="1.11.1.7"/>
    </reaction>
</comment>
<dbReference type="GO" id="GO:0020037">
    <property type="term" value="F:heme binding"/>
    <property type="evidence" value="ECO:0007669"/>
    <property type="project" value="UniProtKB-UniRule"/>
</dbReference>
<evidence type="ECO:0000256" key="2">
    <source>
        <dbReference type="ARBA" id="ARBA00002322"/>
    </source>
</evidence>
<comment type="cofactor">
    <cofactor evidence="10 13">
        <name>Ca(2+)</name>
        <dbReference type="ChEBI" id="CHEBI:29108"/>
    </cofactor>
    <text evidence="10 13">Binds 2 calcium ions per subunit.</text>
</comment>
<dbReference type="GO" id="GO:0140825">
    <property type="term" value="F:lactoperoxidase activity"/>
    <property type="evidence" value="ECO:0007669"/>
    <property type="project" value="UniProtKB-EC"/>
</dbReference>
<protein>
    <recommendedName>
        <fullName evidence="3 13">Peroxidase</fullName>
        <ecNumber evidence="3 13">1.11.1.7</ecNumber>
    </recommendedName>
</protein>
<feature type="site" description="Transition state stabilizer" evidence="11">
    <location>
        <position position="97"/>
    </location>
</feature>
<dbReference type="InterPro" id="IPR010255">
    <property type="entry name" value="Haem_peroxidase_sf"/>
</dbReference>
<keyword evidence="13" id="KW-0376">Hydrogen peroxide</keyword>
<sequence>MEILLDSFKPFFYAAIRVLVFKENLPVPSSLRVTMATIKFFLVIFVTMSMMVTMSLAMPSLQVGYYQSTCPSAENIVRNTVNKAVSSNPGLAAGLIRMHFHDCFVRGCDASVLLDSTPGNPVERDSPTKCPQNVGNGNGPTVPLDVVTPYRLDNQYYKNLKNHYGLLNSDQSLLSSPSTVGIVKNNARQGETWAYKFGAAMLKMGYVEVLTGSQGMAPMGLPTKKSRVQQIYVLLVSLIYSTIEVGNEITFGAIVKAVASVHLLNIEQTKSGVGFTKFKRRMGEVEGVSVTYNFDFARERSTSSMNTKTAWETHIGSTLAFFAANVTSERDPPPKGSQWVIVEFSFKLQNSTFHVKVEVAI</sequence>
<dbReference type="PROSITE" id="PS50873">
    <property type="entry name" value="PEROXIDASE_4"/>
    <property type="match status" value="1"/>
</dbReference>
<keyword evidence="14" id="KW-0472">Membrane</keyword>
<evidence type="ECO:0000256" key="11">
    <source>
        <dbReference type="PIRSR" id="PIRSR600823-4"/>
    </source>
</evidence>
<keyword evidence="6 10" id="KW-0479">Metal-binding</keyword>
<evidence type="ECO:0000256" key="6">
    <source>
        <dbReference type="ARBA" id="ARBA00022723"/>
    </source>
</evidence>
<comment type="caution">
    <text evidence="16">The sequence shown here is derived from an EMBL/GenBank/DDBJ whole genome shotgun (WGS) entry which is preliminary data.</text>
</comment>
<reference evidence="16 17" key="1">
    <citation type="journal article" date="2018" name="Sci. Data">
        <title>The draft genome sequence of cork oak.</title>
        <authorList>
            <person name="Ramos A.M."/>
            <person name="Usie A."/>
            <person name="Barbosa P."/>
            <person name="Barros P.M."/>
            <person name="Capote T."/>
            <person name="Chaves I."/>
            <person name="Simoes F."/>
            <person name="Abreu I."/>
            <person name="Carrasquinho I."/>
            <person name="Faro C."/>
            <person name="Guimaraes J.B."/>
            <person name="Mendonca D."/>
            <person name="Nobrega F."/>
            <person name="Rodrigues L."/>
            <person name="Saibo N.J.M."/>
            <person name="Varela M.C."/>
            <person name="Egas C."/>
            <person name="Matos J."/>
            <person name="Miguel C.M."/>
            <person name="Oliveira M.M."/>
            <person name="Ricardo C.P."/>
            <person name="Goncalves S."/>
        </authorList>
    </citation>
    <scope>NUCLEOTIDE SEQUENCE [LARGE SCALE GENOMIC DNA]</scope>
    <source>
        <strain evidence="17">cv. HL8</strain>
    </source>
</reference>
<dbReference type="AlphaFoldDB" id="A0AAW0M8I4"/>
<dbReference type="GO" id="GO:0006979">
    <property type="term" value="P:response to oxidative stress"/>
    <property type="evidence" value="ECO:0007669"/>
    <property type="project" value="UniProtKB-UniRule"/>
</dbReference>
<dbReference type="GO" id="GO:0046872">
    <property type="term" value="F:metal ion binding"/>
    <property type="evidence" value="ECO:0007669"/>
    <property type="project" value="UniProtKB-UniRule"/>
</dbReference>
<dbReference type="Gene3D" id="1.10.520.10">
    <property type="match status" value="2"/>
</dbReference>
<evidence type="ECO:0000256" key="3">
    <source>
        <dbReference type="ARBA" id="ARBA00012313"/>
    </source>
</evidence>
<dbReference type="SUPFAM" id="SSF48113">
    <property type="entry name" value="Heme-dependent peroxidases"/>
    <property type="match status" value="1"/>
</dbReference>
<dbReference type="PROSITE" id="PS00436">
    <property type="entry name" value="PEROXIDASE_2"/>
    <property type="match status" value="1"/>
</dbReference>
<organism evidence="16 17">
    <name type="scientific">Quercus suber</name>
    <name type="common">Cork oak</name>
    <dbReference type="NCBI Taxonomy" id="58331"/>
    <lineage>
        <taxon>Eukaryota</taxon>
        <taxon>Viridiplantae</taxon>
        <taxon>Streptophyta</taxon>
        <taxon>Embryophyta</taxon>
        <taxon>Tracheophyta</taxon>
        <taxon>Spermatophyta</taxon>
        <taxon>Magnoliopsida</taxon>
        <taxon>eudicotyledons</taxon>
        <taxon>Gunneridae</taxon>
        <taxon>Pentapetalae</taxon>
        <taxon>rosids</taxon>
        <taxon>fabids</taxon>
        <taxon>Fagales</taxon>
        <taxon>Fagaceae</taxon>
        <taxon>Quercus</taxon>
    </lineage>
</organism>
<evidence type="ECO:0000256" key="12">
    <source>
        <dbReference type="PIRSR" id="PIRSR600823-5"/>
    </source>
</evidence>
<dbReference type="EC" id="1.11.1.7" evidence="3 13"/>
<dbReference type="GO" id="GO:0042744">
    <property type="term" value="P:hydrogen peroxide catabolic process"/>
    <property type="evidence" value="ECO:0007669"/>
    <property type="project" value="UniProtKB-KW"/>
</dbReference>
<feature type="binding site" evidence="10">
    <location>
        <position position="102"/>
    </location>
    <ligand>
        <name>Ca(2+)</name>
        <dbReference type="ChEBI" id="CHEBI:29108"/>
        <label>1</label>
    </ligand>
</feature>
<evidence type="ECO:0000256" key="5">
    <source>
        <dbReference type="ARBA" id="ARBA00022617"/>
    </source>
</evidence>
<evidence type="ECO:0000256" key="10">
    <source>
        <dbReference type="PIRSR" id="PIRSR600823-3"/>
    </source>
</evidence>
<keyword evidence="5 13" id="KW-0349">Heme</keyword>
<keyword evidence="12" id="KW-1015">Disulfide bond</keyword>
<evidence type="ECO:0000256" key="1">
    <source>
        <dbReference type="ARBA" id="ARBA00000189"/>
    </source>
</evidence>
<dbReference type="GO" id="GO:0005576">
    <property type="term" value="C:extracellular region"/>
    <property type="evidence" value="ECO:0007669"/>
    <property type="project" value="UniProtKB-SubCell"/>
</dbReference>
<evidence type="ECO:0000256" key="8">
    <source>
        <dbReference type="ARBA" id="ARBA00023004"/>
    </source>
</evidence>
<feature type="disulfide bond" evidence="12">
    <location>
        <begin position="103"/>
        <end position="108"/>
    </location>
</feature>
<evidence type="ECO:0000256" key="13">
    <source>
        <dbReference type="RuleBase" id="RU362060"/>
    </source>
</evidence>
<dbReference type="PRINTS" id="PR00461">
    <property type="entry name" value="PLPEROXIDASE"/>
</dbReference>
<keyword evidence="8 13" id="KW-0408">Iron</keyword>
<comment type="function">
    <text evidence="2">Removal of H(2)O(2), oxidation of toxic reductants, biosynthesis and degradation of lignin, suberization, auxin catabolism, response to environmental stresses such as wounding, pathogen attack and oxidative stress. These functions might be dependent on each isozyme/isoform in each plant tissue.</text>
</comment>